<name>A0AAU8RHX2_9FLAO</name>
<gene>
    <name evidence="1" type="ORF">M666_16470</name>
</gene>
<dbReference type="GeneID" id="78062310"/>
<organism evidence="1 2">
    <name type="scientific">Cellulophaga baltica 18</name>
    <dbReference type="NCBI Taxonomy" id="1348584"/>
    <lineage>
        <taxon>Bacteria</taxon>
        <taxon>Pseudomonadati</taxon>
        <taxon>Bacteroidota</taxon>
        <taxon>Flavobacteriia</taxon>
        <taxon>Flavobacteriales</taxon>
        <taxon>Flavobacteriaceae</taxon>
        <taxon>Cellulophaga</taxon>
    </lineage>
</organism>
<evidence type="ECO:0000313" key="1">
    <source>
        <dbReference type="EMBL" id="AIZ43010.1"/>
    </source>
</evidence>
<evidence type="ECO:0008006" key="3">
    <source>
        <dbReference type="Google" id="ProtNLM"/>
    </source>
</evidence>
<dbReference type="Proteomes" id="UP000030786">
    <property type="component" value="Chromosome"/>
</dbReference>
<evidence type="ECO:0000313" key="2">
    <source>
        <dbReference type="Proteomes" id="UP000030786"/>
    </source>
</evidence>
<proteinExistence type="predicted"/>
<dbReference type="KEGG" id="cbat:M666_16470"/>
<dbReference type="AlphaFoldDB" id="A0AAU8RHX2"/>
<sequence length="191" mass="22460">MKTIKILIIISFFFSCNQDENPIEISSYRSNEKVTLFYSAKMETISVISIPINLKIENNSNENQIFRNYNYKYGNKQKGNSVNIFLNNDNKLKRQGFTDIKVIESHENNSYLIRTKHFVDTTKFKSNFFKPYIEKMLRLNQDTLNIGTIAELEIQHKDLIENLIQNDSISLLFLDEESETGFRKELFSAKF</sequence>
<dbReference type="PROSITE" id="PS51257">
    <property type="entry name" value="PROKAR_LIPOPROTEIN"/>
    <property type="match status" value="1"/>
</dbReference>
<dbReference type="EMBL" id="CP009976">
    <property type="protein sequence ID" value="AIZ43010.1"/>
    <property type="molecule type" value="Genomic_DNA"/>
</dbReference>
<accession>A0AAU8RHX2</accession>
<reference evidence="1 2" key="1">
    <citation type="journal article" date="2014" name="Environ. Microbiol.">
        <title>Contrasting genomic patterns and infection strategies of two co-existing Bacteroidetes podovirus genera.</title>
        <authorList>
            <person name="Holmfeldt K."/>
            <person name="Howard-Varona C."/>
            <person name="Solonenko N."/>
            <person name="Sullivan M.B."/>
        </authorList>
    </citation>
    <scope>NUCLEOTIDE SEQUENCE [LARGE SCALE GENOMIC DNA]</scope>
    <source>
        <strain evidence="1 2">18</strain>
    </source>
</reference>
<dbReference type="RefSeq" id="WP_029446752.1">
    <property type="nucleotide sequence ID" value="NZ_CP009976.1"/>
</dbReference>
<protein>
    <recommendedName>
        <fullName evidence="3">DUF4369 domain-containing protein</fullName>
    </recommendedName>
</protein>